<evidence type="ECO:0000256" key="1">
    <source>
        <dbReference type="SAM" id="MobiDB-lite"/>
    </source>
</evidence>
<feature type="compositionally biased region" description="Basic and acidic residues" evidence="1">
    <location>
        <begin position="715"/>
        <end position="750"/>
    </location>
</feature>
<gene>
    <name evidence="2" type="ORF">VC83_04246</name>
</gene>
<organism evidence="2">
    <name type="scientific">Pseudogymnoascus destructans</name>
    <dbReference type="NCBI Taxonomy" id="655981"/>
    <lineage>
        <taxon>Eukaryota</taxon>
        <taxon>Fungi</taxon>
        <taxon>Dikarya</taxon>
        <taxon>Ascomycota</taxon>
        <taxon>Pezizomycotina</taxon>
        <taxon>Leotiomycetes</taxon>
        <taxon>Thelebolales</taxon>
        <taxon>Thelebolaceae</taxon>
        <taxon>Pseudogymnoascus</taxon>
    </lineage>
</organism>
<feature type="region of interest" description="Disordered" evidence="1">
    <location>
        <begin position="220"/>
        <end position="342"/>
    </location>
</feature>
<reference evidence="2" key="1">
    <citation type="submission" date="2016-03" db="EMBL/GenBank/DDBJ databases">
        <title>Updated assembly of Pseudogymnoascus destructans, the fungus causing white-nose syndrome of bats.</title>
        <authorList>
            <person name="Palmer J.M."/>
            <person name="Drees K.P."/>
            <person name="Foster J.T."/>
            <person name="Lindner D.L."/>
        </authorList>
    </citation>
    <scope>NUCLEOTIDE SEQUENCE [LARGE SCALE GENOMIC DNA]</scope>
    <source>
        <strain evidence="2">20631-21</strain>
    </source>
</reference>
<name>A0A177AAP1_9PEZI</name>
<dbReference type="EMBL" id="KV441394">
    <property type="protein sequence ID" value="OAF59185.1"/>
    <property type="molecule type" value="Genomic_DNA"/>
</dbReference>
<sequence>MPPKKPKPFSIVSWYGGNMVTPKNVSIQNVLHYSDDDLERRHDFIQLLFPLPWASQHANRDVVATKGQLATIRGGGKVGKKVRMTMLEALKKILAMFDLELTPVSLCKPYGDADRATARHRNRGRRIRRITPVEAGSDDEDAKKIDHAAREARFQALANPGNHHHRRITRIIRSLRLAGRPEDAESVYRFFRRFAGDHPTIPRRTLHMWSVAANSPYLFTDPAEDYKTTSQDVKDGEPSDEEEEKESSIDEGGGNTTDEGGSVEDGGGGGVEGGGGGGVEGGGGDGVEGEGDDGSSGSGSTSSSEKAHSVYGTDDGFGSGDGTPPPPGPNEGQPPKIGDPRMSDEEVQKLTPLERDLHHARIQHRKENREIEIKLNYRNANGEWIAVDKDPMTITLIDLRIWQIVLRDKEEERRGEEAIERRIKEGRDLYESSSDSSEEDDENDGKEFLRTDIRRFGKRDMSPEDRAKLEPWELKLHLAQIEHLNDYLEIEVKFRFRDGDGFWRGQGAEPIMMNLWDLRAWQIEMDHRQAQWMDEVTRGDRRWSAEISSKSSQESDFDIGDPRMSERCFAQLGAEDQERHLALRTYIEKFRQLEYELGFRDRTTFEWIAVHMDPNDMNLEELELWDVEMEQMENAFMAKQDAEEATEEAAAEAAAAANGTTTQPAQQRRQRVRSPEGIEDEEIMADRVRRGLDPFGDFPEAIVYKAMYLQREKEWEEKEEKRLEAERLEKEKQKESDDPGEQLRVEEAARARAAKSMKRTSREKSTSSRSKRRRVR</sequence>
<protein>
    <recommendedName>
        <fullName evidence="3">Opioid growth factor receptor (OGFr) conserved domain-containing protein</fullName>
    </recommendedName>
</protein>
<accession>A0A177AAP1</accession>
<feature type="region of interest" description="Disordered" evidence="1">
    <location>
        <begin position="639"/>
        <end position="685"/>
    </location>
</feature>
<feature type="compositionally biased region" description="Basic and acidic residues" evidence="1">
    <location>
        <begin position="224"/>
        <end position="237"/>
    </location>
</feature>
<evidence type="ECO:0000313" key="2">
    <source>
        <dbReference type="EMBL" id="OAF59185.1"/>
    </source>
</evidence>
<dbReference type="OrthoDB" id="9030204at2759"/>
<feature type="region of interest" description="Disordered" evidence="1">
    <location>
        <begin position="715"/>
        <end position="776"/>
    </location>
</feature>
<dbReference type="RefSeq" id="XP_024324469.1">
    <property type="nucleotide sequence ID" value="XM_024467881.1"/>
</dbReference>
<dbReference type="VEuPathDB" id="FungiDB:GMDG_02218"/>
<dbReference type="GeneID" id="36287319"/>
<evidence type="ECO:0008006" key="3">
    <source>
        <dbReference type="Google" id="ProtNLM"/>
    </source>
</evidence>
<proteinExistence type="predicted"/>
<feature type="compositionally biased region" description="Low complexity" evidence="1">
    <location>
        <begin position="651"/>
        <end position="667"/>
    </location>
</feature>
<dbReference type="Proteomes" id="UP000077154">
    <property type="component" value="Unassembled WGS sequence"/>
</dbReference>
<feature type="compositionally biased region" description="Gly residues" evidence="1">
    <location>
        <begin position="263"/>
        <end position="286"/>
    </location>
</feature>
<dbReference type="AlphaFoldDB" id="A0A177AAP1"/>